<sequence>MPQRSLSMLSTASRVRRGLDNLFGRDTEYGKCVPVDGHMDIHNLKSVEHVVRFDFEHLNDPKPYNSTIFPPVLFRPILLRPMESSQLQKSYPTKRLFANIDQFIGKVSPKTRCSQISSLIHVHATRKAMLHRLLEFVGGLDGWRLPAYEPLHNELEPHETEQAMSSSAVIREETGELDDHEETRPGNISQSSNSSSRDEASCSGSTSDTAIMRGSAEDKPPESNVSAPEPKDASDRFTLELAGVVVSAGLLATMLALLSVYDHHPQPSWPHISLNAVISTLSTLSKASLIFSVGESLGQLKWVWFSQQKRPLLHLRLFDSASRGAWGSLRLVWHQRAQHFAGLGAVVMILALAFDPFSQNLIHNYVKMVADPSGTARIGTVSLYNTIGSDMAPSFPEVDPALKGNVYNSLFNNDQSRPWEIPKFVCTSSNCTWDEPVASLEFRTLCTNVTSALIPNCTNFPANSSYAGQTNCTFTLPKSSTSAWYLPDFPLMTPFSVAEVAPTDAEVYTNASLIVIQHIAPQHANVSLFEGGILPNGTLWEATECLLDPIVRSFRPAVHQNAYSEETLAIWTQSNFVTGDDANVTDGNTLTPPDSWVADYGVPVNQSSPQNNSAQSYVLGFVAGKAIEIFFQAILSGQSSRGILHTVFTPASINYAASDALEALGWGNITGCSDLLADRLPCAMGNVAAAMTKTVRDSAYIADPRSTSGWAVGNAMVPAVYIAVHWQWVVLPLVVWVAGATLVGGTLWKTQRARAPAWRNDTLPLLFLYKSEEGLLRPDGRLAGPGRELCMARLYEDEGRVFLGQWTESDRLDDNDER</sequence>
<keyword evidence="2" id="KW-0472">Membrane</keyword>
<comment type="caution">
    <text evidence="3">The sequence shown here is derived from an EMBL/GenBank/DDBJ whole genome shotgun (WGS) entry which is preliminary data.</text>
</comment>
<gene>
    <name evidence="3" type="ORF">AAWM_03962</name>
</gene>
<dbReference type="EMBL" id="BDHI01000007">
    <property type="protein sequence ID" value="GCB21077.1"/>
    <property type="molecule type" value="Genomic_DNA"/>
</dbReference>
<proteinExistence type="predicted"/>
<reference evidence="3 4" key="1">
    <citation type="submission" date="2016-09" db="EMBL/GenBank/DDBJ databases">
        <title>Aspergillus awamori IFM 58123T.</title>
        <authorList>
            <person name="Kusuya Y."/>
            <person name="Shimizu M."/>
            <person name="Takahashi H."/>
            <person name="Yaguchi T."/>
        </authorList>
    </citation>
    <scope>NUCLEOTIDE SEQUENCE [LARGE SCALE GENOMIC DNA]</scope>
    <source>
        <strain evidence="3 4">IFM 58123</strain>
    </source>
</reference>
<feature type="region of interest" description="Disordered" evidence="1">
    <location>
        <begin position="173"/>
        <end position="232"/>
    </location>
</feature>
<accession>A0A401KP94</accession>
<dbReference type="InterPro" id="IPR021514">
    <property type="entry name" value="DUF3176"/>
</dbReference>
<name>A0A401KP94_ASPAW</name>
<dbReference type="PANTHER" id="PTHR35394:SF5">
    <property type="entry name" value="DUF3176 DOMAIN-CONTAINING PROTEIN"/>
    <property type="match status" value="1"/>
</dbReference>
<feature type="transmembrane region" description="Helical" evidence="2">
    <location>
        <begin position="726"/>
        <end position="748"/>
    </location>
</feature>
<evidence type="ECO:0000256" key="1">
    <source>
        <dbReference type="SAM" id="MobiDB-lite"/>
    </source>
</evidence>
<dbReference type="AlphaFoldDB" id="A0A401KP94"/>
<dbReference type="STRING" id="105351.A0A401KP94"/>
<organism evidence="3 4">
    <name type="scientific">Aspergillus awamori</name>
    <name type="common">Black koji mold</name>
    <dbReference type="NCBI Taxonomy" id="105351"/>
    <lineage>
        <taxon>Eukaryota</taxon>
        <taxon>Fungi</taxon>
        <taxon>Dikarya</taxon>
        <taxon>Ascomycota</taxon>
        <taxon>Pezizomycotina</taxon>
        <taxon>Eurotiomycetes</taxon>
        <taxon>Eurotiomycetidae</taxon>
        <taxon>Eurotiales</taxon>
        <taxon>Aspergillaceae</taxon>
        <taxon>Aspergillus</taxon>
    </lineage>
</organism>
<keyword evidence="2" id="KW-0812">Transmembrane</keyword>
<dbReference type="Pfam" id="PF11374">
    <property type="entry name" value="DUF3176"/>
    <property type="match status" value="1"/>
</dbReference>
<dbReference type="PANTHER" id="PTHR35394">
    <property type="entry name" value="DUF3176 DOMAIN-CONTAINING PROTEIN"/>
    <property type="match status" value="1"/>
</dbReference>
<protein>
    <submittedName>
        <fullName evidence="3">Uncharacterized protein</fullName>
    </submittedName>
</protein>
<keyword evidence="2" id="KW-1133">Transmembrane helix</keyword>
<keyword evidence="4" id="KW-1185">Reference proteome</keyword>
<evidence type="ECO:0000313" key="3">
    <source>
        <dbReference type="EMBL" id="GCB21077.1"/>
    </source>
</evidence>
<dbReference type="Proteomes" id="UP000286921">
    <property type="component" value="Unassembled WGS sequence"/>
</dbReference>
<evidence type="ECO:0000313" key="4">
    <source>
        <dbReference type="Proteomes" id="UP000286921"/>
    </source>
</evidence>
<evidence type="ECO:0000256" key="2">
    <source>
        <dbReference type="SAM" id="Phobius"/>
    </source>
</evidence>